<comment type="caution">
    <text evidence="1">The sequence shown here is derived from an EMBL/GenBank/DDBJ whole genome shotgun (WGS) entry which is preliminary data.</text>
</comment>
<dbReference type="EMBL" id="BTPU01000011">
    <property type="protein sequence ID" value="GMQ61660.1"/>
    <property type="molecule type" value="Genomic_DNA"/>
</dbReference>
<evidence type="ECO:0000313" key="1">
    <source>
        <dbReference type="EMBL" id="GMQ61660.1"/>
    </source>
</evidence>
<name>A0ACB5UGD6_9FIRM</name>
<sequence>MKKELWFDGSVLSPEETGLITDATNRGYTTVILNKNQLKKVKVSNRVKKAIRISSIEEVEKFDKIDIFIVDNLSMAEQLINMNKCTAYYTTVNDRENMEKAADIRIPLNYLIIEFQDTTNIPLELILAKLQNDKVKVMKVVNESSDAIVAMGVMEVGSAGVIMKSKNIHEIVNLSNEIIKKEMKKMDLVECEVVEIKHLELGERACLDSTSIMSKTEGMIVGCTSSGGLLICSEVHYLPYMNTRPFRVNAGTISSYVWGPNNIVEYISDLEAGSKLLAVDINGDSRTVNVARVKSEVRPLILIVTRYKDVEIKAIMQDDWHMRVFSPEGKAVNITDLKPGDKVMGHCSEPGRHVGIKISETIIEK</sequence>
<dbReference type="Proteomes" id="UP001374599">
    <property type="component" value="Unassembled WGS sequence"/>
</dbReference>
<reference evidence="1" key="1">
    <citation type="submission" date="2023-09" db="EMBL/GenBank/DDBJ databases">
        <title>Vallitalea sediminicola and Vallitalea maricola sp. nov., anaerobic bacteria isolated from marine sediment.</title>
        <authorList>
            <person name="Hirano S."/>
            <person name="Maeda A."/>
            <person name="Terahara T."/>
            <person name="Mori K."/>
            <person name="Hamada M."/>
            <person name="Matsumoto R."/>
            <person name="Kobayashi T."/>
        </authorList>
    </citation>
    <scope>NUCLEOTIDE SEQUENCE</scope>
    <source>
        <strain evidence="1">AN17-2</strain>
    </source>
</reference>
<proteinExistence type="predicted"/>
<gene>
    <name evidence="1" type="ORF">AN2V17_08890</name>
</gene>
<evidence type="ECO:0000313" key="2">
    <source>
        <dbReference type="Proteomes" id="UP001374599"/>
    </source>
</evidence>
<organism evidence="1 2">
    <name type="scientific">Vallitalea maricola</name>
    <dbReference type="NCBI Taxonomy" id="3074433"/>
    <lineage>
        <taxon>Bacteria</taxon>
        <taxon>Bacillati</taxon>
        <taxon>Bacillota</taxon>
        <taxon>Clostridia</taxon>
        <taxon>Lachnospirales</taxon>
        <taxon>Vallitaleaceae</taxon>
        <taxon>Vallitalea</taxon>
    </lineage>
</organism>
<protein>
    <submittedName>
        <fullName evidence="1">3-dehydroquinate synthase II</fullName>
    </submittedName>
</protein>
<accession>A0ACB5UGD6</accession>
<keyword evidence="2" id="KW-1185">Reference proteome</keyword>